<evidence type="ECO:0000313" key="3">
    <source>
        <dbReference type="Proteomes" id="UP000076858"/>
    </source>
</evidence>
<gene>
    <name evidence="2" type="ORF">APZ42_025469</name>
</gene>
<evidence type="ECO:0000313" key="2">
    <source>
        <dbReference type="EMBL" id="KZS10164.1"/>
    </source>
</evidence>
<organism evidence="2 3">
    <name type="scientific">Daphnia magna</name>
    <dbReference type="NCBI Taxonomy" id="35525"/>
    <lineage>
        <taxon>Eukaryota</taxon>
        <taxon>Metazoa</taxon>
        <taxon>Ecdysozoa</taxon>
        <taxon>Arthropoda</taxon>
        <taxon>Crustacea</taxon>
        <taxon>Branchiopoda</taxon>
        <taxon>Diplostraca</taxon>
        <taxon>Cladocera</taxon>
        <taxon>Anomopoda</taxon>
        <taxon>Daphniidae</taxon>
        <taxon>Daphnia</taxon>
    </lineage>
</organism>
<dbReference type="EMBL" id="LRGB01001877">
    <property type="protein sequence ID" value="KZS10164.1"/>
    <property type="molecule type" value="Genomic_DNA"/>
</dbReference>
<dbReference type="AlphaFoldDB" id="A0A162DD79"/>
<keyword evidence="1" id="KW-0732">Signal</keyword>
<sequence>MLGALSVTFTLDILYIGKQCVCAQCNEELLFLEQHGVCDGKLIKKRLVSWWAIQFSSLVASLRYDSSLTIAYTFDC</sequence>
<protein>
    <recommendedName>
        <fullName evidence="4">Secreted protein</fullName>
    </recommendedName>
</protein>
<evidence type="ECO:0000256" key="1">
    <source>
        <dbReference type="SAM" id="SignalP"/>
    </source>
</evidence>
<dbReference type="Proteomes" id="UP000076858">
    <property type="component" value="Unassembled WGS sequence"/>
</dbReference>
<feature type="signal peptide" evidence="1">
    <location>
        <begin position="1"/>
        <end position="23"/>
    </location>
</feature>
<evidence type="ECO:0008006" key="4">
    <source>
        <dbReference type="Google" id="ProtNLM"/>
    </source>
</evidence>
<reference evidence="2 3" key="1">
    <citation type="submission" date="2016-03" db="EMBL/GenBank/DDBJ databases">
        <title>EvidentialGene: Evidence-directed Construction of Genes on Genomes.</title>
        <authorList>
            <person name="Gilbert D.G."/>
            <person name="Choi J.-H."/>
            <person name="Mockaitis K."/>
            <person name="Colbourne J."/>
            <person name="Pfrender M."/>
        </authorList>
    </citation>
    <scope>NUCLEOTIDE SEQUENCE [LARGE SCALE GENOMIC DNA]</scope>
    <source>
        <strain evidence="2 3">Xinb3</strain>
        <tissue evidence="2">Complete organism</tissue>
    </source>
</reference>
<feature type="chain" id="PRO_5007833479" description="Secreted protein" evidence="1">
    <location>
        <begin position="24"/>
        <end position="76"/>
    </location>
</feature>
<name>A0A162DD79_9CRUS</name>
<keyword evidence="3" id="KW-1185">Reference proteome</keyword>
<accession>A0A162DD79</accession>
<proteinExistence type="predicted"/>
<comment type="caution">
    <text evidence="2">The sequence shown here is derived from an EMBL/GenBank/DDBJ whole genome shotgun (WGS) entry which is preliminary data.</text>
</comment>